<dbReference type="Proteomes" id="UP001066276">
    <property type="component" value="Chromosome 5"/>
</dbReference>
<sequence length="77" mass="8433">MKEERGMASHKALRWKVTGKVTNLGLQRLHRWPPKRIGDLNVCLAHGRDPSRAVGRGAAQARGQPPGARRQATLVCG</sequence>
<evidence type="ECO:0000313" key="2">
    <source>
        <dbReference type="EMBL" id="KAJ1156740.1"/>
    </source>
</evidence>
<comment type="caution">
    <text evidence="2">The sequence shown here is derived from an EMBL/GenBank/DDBJ whole genome shotgun (WGS) entry which is preliminary data.</text>
</comment>
<organism evidence="2 3">
    <name type="scientific">Pleurodeles waltl</name>
    <name type="common">Iberian ribbed newt</name>
    <dbReference type="NCBI Taxonomy" id="8319"/>
    <lineage>
        <taxon>Eukaryota</taxon>
        <taxon>Metazoa</taxon>
        <taxon>Chordata</taxon>
        <taxon>Craniata</taxon>
        <taxon>Vertebrata</taxon>
        <taxon>Euteleostomi</taxon>
        <taxon>Amphibia</taxon>
        <taxon>Batrachia</taxon>
        <taxon>Caudata</taxon>
        <taxon>Salamandroidea</taxon>
        <taxon>Salamandridae</taxon>
        <taxon>Pleurodelinae</taxon>
        <taxon>Pleurodeles</taxon>
    </lineage>
</organism>
<dbReference type="AlphaFoldDB" id="A0AAV7S0I5"/>
<gene>
    <name evidence="2" type="ORF">NDU88_009457</name>
</gene>
<accession>A0AAV7S0I5</accession>
<dbReference type="EMBL" id="JANPWB010000009">
    <property type="protein sequence ID" value="KAJ1156740.1"/>
    <property type="molecule type" value="Genomic_DNA"/>
</dbReference>
<keyword evidence="3" id="KW-1185">Reference proteome</keyword>
<feature type="compositionally biased region" description="Low complexity" evidence="1">
    <location>
        <begin position="52"/>
        <end position="77"/>
    </location>
</feature>
<feature type="region of interest" description="Disordered" evidence="1">
    <location>
        <begin position="50"/>
        <end position="77"/>
    </location>
</feature>
<evidence type="ECO:0000256" key="1">
    <source>
        <dbReference type="SAM" id="MobiDB-lite"/>
    </source>
</evidence>
<evidence type="ECO:0000313" key="3">
    <source>
        <dbReference type="Proteomes" id="UP001066276"/>
    </source>
</evidence>
<reference evidence="2" key="1">
    <citation type="journal article" date="2022" name="bioRxiv">
        <title>Sequencing and chromosome-scale assembly of the giantPleurodeles waltlgenome.</title>
        <authorList>
            <person name="Brown T."/>
            <person name="Elewa A."/>
            <person name="Iarovenko S."/>
            <person name="Subramanian E."/>
            <person name="Araus A.J."/>
            <person name="Petzold A."/>
            <person name="Susuki M."/>
            <person name="Suzuki K.-i.T."/>
            <person name="Hayashi T."/>
            <person name="Toyoda A."/>
            <person name="Oliveira C."/>
            <person name="Osipova E."/>
            <person name="Leigh N.D."/>
            <person name="Simon A."/>
            <person name="Yun M.H."/>
        </authorList>
    </citation>
    <scope>NUCLEOTIDE SEQUENCE</scope>
    <source>
        <strain evidence="2">20211129_DDA</strain>
        <tissue evidence="2">Liver</tissue>
    </source>
</reference>
<protein>
    <submittedName>
        <fullName evidence="2">Uncharacterized protein</fullName>
    </submittedName>
</protein>
<name>A0AAV7S0I5_PLEWA</name>
<proteinExistence type="predicted"/>